<organism evidence="3 4">
    <name type="scientific">Sulfitobacter mediterraneus</name>
    <dbReference type="NCBI Taxonomy" id="83219"/>
    <lineage>
        <taxon>Bacteria</taxon>
        <taxon>Pseudomonadati</taxon>
        <taxon>Pseudomonadota</taxon>
        <taxon>Alphaproteobacteria</taxon>
        <taxon>Rhodobacterales</taxon>
        <taxon>Roseobacteraceae</taxon>
        <taxon>Sulfitobacter</taxon>
    </lineage>
</organism>
<feature type="domain" description="Glutamine amidotransferase type-2" evidence="2">
    <location>
        <begin position="2"/>
        <end position="270"/>
    </location>
</feature>
<keyword evidence="4" id="KW-1185">Reference proteome</keyword>
<comment type="caution">
    <text evidence="3">The sequence shown here is derived from an EMBL/GenBank/DDBJ whole genome shotgun (WGS) entry which is preliminary data.</text>
</comment>
<dbReference type="Pfam" id="PF13230">
    <property type="entry name" value="GATase_4"/>
    <property type="match status" value="1"/>
</dbReference>
<dbReference type="RefSeq" id="WP_037907178.1">
    <property type="nucleotide sequence ID" value="NZ_JEMU01000006.1"/>
</dbReference>
<gene>
    <name evidence="3" type="ORF">PM02_08180</name>
</gene>
<sequence length="270" mass="29877">MCRWAAWQGKPLFLSEILTAPDHSLIQQSREASKCKTAINADGFGLAWYDQHPNPGLYRDVYPAWSDANLKSLAEQVRARLFLAHVRASTGTATSRNNCHPFVQGKWSFMHNGQVGGFDSFRKDADMMIPNALYANRKGATDSEALFLVACGMGLDRDPKAAMQAAVGAFEARSVQSGQGPHMRMAAGFSDGETLYALRYASDNLAPSMFYQWNEEWQGWSVVSEPYDTALGNWIEVPKGSFCRFTATEVEIEPFAPTFMQAKEPGLLAV</sequence>
<dbReference type="PANTHER" id="PTHR43187:SF1">
    <property type="entry name" value="GLUTAMINE AMIDOTRANSFERASE DUG3-RELATED"/>
    <property type="match status" value="1"/>
</dbReference>
<protein>
    <submittedName>
        <fullName evidence="3">Glutamine amidotransferase</fullName>
    </submittedName>
</protein>
<dbReference type="PROSITE" id="PS51278">
    <property type="entry name" value="GATASE_TYPE_2"/>
    <property type="match status" value="1"/>
</dbReference>
<evidence type="ECO:0000313" key="3">
    <source>
        <dbReference type="EMBL" id="KAJ03326.1"/>
    </source>
</evidence>
<dbReference type="InterPro" id="IPR017932">
    <property type="entry name" value="GATase_2_dom"/>
</dbReference>
<reference evidence="3 4" key="1">
    <citation type="journal article" date="2014" name="Genome Announc.">
        <title>Draft Genome Sequences of Two Isolates of the Roseobacter Group, Sulfitobacter sp. Strains 3SOLIMAR09 and 1FIGIMAR09, from Harbors of Mallorca Island (Mediterranean Sea).</title>
        <authorList>
            <person name="Mas-Llado M."/>
            <person name="Pina-Villalonga J.M."/>
            <person name="Brunet-Galmes I."/>
            <person name="Nogales B."/>
            <person name="Bosch R."/>
        </authorList>
    </citation>
    <scope>NUCLEOTIDE SEQUENCE [LARGE SCALE GENOMIC DNA]</scope>
    <source>
        <strain evidence="3 4">1FIGIMAR09</strain>
    </source>
</reference>
<proteinExistence type="predicted"/>
<dbReference type="Gene3D" id="3.60.20.10">
    <property type="entry name" value="Glutamine Phosphoribosylpyrophosphate, subunit 1, domain 1"/>
    <property type="match status" value="1"/>
</dbReference>
<evidence type="ECO:0000256" key="1">
    <source>
        <dbReference type="ARBA" id="ARBA00022962"/>
    </source>
</evidence>
<evidence type="ECO:0000313" key="4">
    <source>
        <dbReference type="Proteomes" id="UP000027337"/>
    </source>
</evidence>
<dbReference type="Proteomes" id="UP000027337">
    <property type="component" value="Unassembled WGS sequence"/>
</dbReference>
<dbReference type="InterPro" id="IPR026869">
    <property type="entry name" value="EgtC-like"/>
</dbReference>
<dbReference type="InterPro" id="IPR029055">
    <property type="entry name" value="Ntn_hydrolases_N"/>
</dbReference>
<dbReference type="GO" id="GO:0016740">
    <property type="term" value="F:transferase activity"/>
    <property type="evidence" value="ECO:0007669"/>
    <property type="project" value="UniProtKB-KW"/>
</dbReference>
<accession>A0A061SNN9</accession>
<name>A0A061SNN9_9RHOB</name>
<dbReference type="EMBL" id="JEMU01000006">
    <property type="protein sequence ID" value="KAJ03326.1"/>
    <property type="molecule type" value="Genomic_DNA"/>
</dbReference>
<evidence type="ECO:0000259" key="2">
    <source>
        <dbReference type="PROSITE" id="PS51278"/>
    </source>
</evidence>
<dbReference type="CDD" id="cd01908">
    <property type="entry name" value="YafJ"/>
    <property type="match status" value="1"/>
</dbReference>
<dbReference type="PANTHER" id="PTHR43187">
    <property type="entry name" value="GLUTAMINE AMIDOTRANSFERASE DUG3-RELATED"/>
    <property type="match status" value="1"/>
</dbReference>
<dbReference type="SUPFAM" id="SSF56235">
    <property type="entry name" value="N-terminal nucleophile aminohydrolases (Ntn hydrolases)"/>
    <property type="match status" value="1"/>
</dbReference>
<dbReference type="AlphaFoldDB" id="A0A061SNN9"/>
<dbReference type="eggNOG" id="COG0121">
    <property type="taxonomic scope" value="Bacteria"/>
</dbReference>
<dbReference type="STRING" id="83219.PM02_08180"/>
<dbReference type="InterPro" id="IPR052373">
    <property type="entry name" value="Gamma-glu_amide_hydrolase"/>
</dbReference>
<keyword evidence="1 3" id="KW-0315">Glutamine amidotransferase</keyword>
<keyword evidence="3" id="KW-0808">Transferase</keyword>